<accession>G8WQG4</accession>
<dbReference type="Pfam" id="PF18593">
    <property type="entry name" value="CdiI_2"/>
    <property type="match status" value="1"/>
</dbReference>
<dbReference type="OrthoDB" id="4135481at2"/>
<dbReference type="PATRIC" id="fig|1003195.11.peg.3852"/>
<dbReference type="EMBL" id="CP003219">
    <property type="protein sequence ID" value="AEW94696.1"/>
    <property type="molecule type" value="Genomic_DNA"/>
</dbReference>
<reference evidence="3" key="1">
    <citation type="submission" date="2011-12" db="EMBL/GenBank/DDBJ databases">
        <title>Complete genome sequence of Streptomyces cattleya strain DSM 46488.</title>
        <authorList>
            <person name="Ou H.-Y."/>
            <person name="Li P."/>
            <person name="Zhao C."/>
            <person name="O'Hagan D."/>
            <person name="Deng Z."/>
        </authorList>
    </citation>
    <scope>NUCLEOTIDE SEQUENCE [LARGE SCALE GENOMIC DNA]</scope>
    <source>
        <strain evidence="3">ATCC 35852 / DSM 46488 / JCM 4925 / NBRC 14057 / NRRL 8057</strain>
    </source>
</reference>
<evidence type="ECO:0000313" key="2">
    <source>
        <dbReference type="EMBL" id="AEW94696.1"/>
    </source>
</evidence>
<dbReference type="KEGG" id="scy:SCATT_23250"/>
<protein>
    <recommendedName>
        <fullName evidence="1">CdiI immunity protein domain-containing protein</fullName>
    </recommendedName>
</protein>
<dbReference type="STRING" id="1003195.SCATT_23250"/>
<feature type="domain" description="CdiI immunity protein" evidence="1">
    <location>
        <begin position="141"/>
        <end position="230"/>
    </location>
</feature>
<organism evidence="2 3">
    <name type="scientific">Streptantibioticus cattleyicolor (strain ATCC 35852 / DSM 46488 / JCM 4925 / NBRC 14057 / NRRL 8057)</name>
    <name type="common">Streptomyces cattleya</name>
    <dbReference type="NCBI Taxonomy" id="1003195"/>
    <lineage>
        <taxon>Bacteria</taxon>
        <taxon>Bacillati</taxon>
        <taxon>Actinomycetota</taxon>
        <taxon>Actinomycetes</taxon>
        <taxon>Kitasatosporales</taxon>
        <taxon>Streptomycetaceae</taxon>
        <taxon>Streptantibioticus</taxon>
    </lineage>
</organism>
<dbReference type="AlphaFoldDB" id="F8JZ28"/>
<accession>F8JZ28</accession>
<proteinExistence type="predicted"/>
<dbReference type="Proteomes" id="UP000007842">
    <property type="component" value="Chromosome"/>
</dbReference>
<dbReference type="HOGENOM" id="CLU_1266292_0_0_11"/>
<keyword evidence="3" id="KW-1185">Reference proteome</keyword>
<evidence type="ECO:0000259" key="1">
    <source>
        <dbReference type="Pfam" id="PF18593"/>
    </source>
</evidence>
<sequence length="237" mass="26743">MTGDMESFDSDERWFQELPRLLNSYTVARGSADCGNTPADVDSGDRPSLAMRGYLRAATRHPGRVPRVISEIEKLLSCGPTEEILLQLADSGITPDRLQASDGASLDVYLGRMLPHLRAFVAGGERIEPSVPETWWEWEQRFPELKSLLGGNFYMYWQDDHADHEAVISEYLKYVDAETARAVVADIEGVRSVARTEKQLEGAFQNLGFHGYPPKGMTWSQWLARIEERMTGYLDAR</sequence>
<evidence type="ECO:0000313" key="3">
    <source>
        <dbReference type="Proteomes" id="UP000007842"/>
    </source>
</evidence>
<name>F8JZ28_STREN</name>
<dbReference type="KEGG" id="sct:SCAT_2339"/>
<gene>
    <name evidence="2" type="ordered locus">SCATT_23250</name>
</gene>
<dbReference type="InterPro" id="IPR041129">
    <property type="entry name" value="CdiI_2"/>
</dbReference>